<dbReference type="EMBL" id="CWQJ01000027">
    <property type="protein sequence ID" value="CSC69696.1"/>
    <property type="molecule type" value="Genomic_DNA"/>
</dbReference>
<reference evidence="1 2" key="1">
    <citation type="submission" date="2015-07" db="EMBL/GenBank/DDBJ databases">
        <authorList>
            <consortium name="Pathogen Informatics"/>
        </authorList>
    </citation>
    <scope>NUCLEOTIDE SEQUENCE [LARGE SCALE GENOMIC DNA]</scope>
    <source>
        <strain evidence="1 2">A325</strain>
    </source>
</reference>
<gene>
    <name evidence="1" type="ORF">ERS013201_03309</name>
</gene>
<accession>A0A655ZHL3</accession>
<organism evidence="1 2">
    <name type="scientific">Vibrio cholerae</name>
    <dbReference type="NCBI Taxonomy" id="666"/>
    <lineage>
        <taxon>Bacteria</taxon>
        <taxon>Pseudomonadati</taxon>
        <taxon>Pseudomonadota</taxon>
        <taxon>Gammaproteobacteria</taxon>
        <taxon>Vibrionales</taxon>
        <taxon>Vibrionaceae</taxon>
        <taxon>Vibrio</taxon>
    </lineage>
</organism>
<name>A0A655ZHL3_VIBCL</name>
<dbReference type="AlphaFoldDB" id="A0A655ZHL3"/>
<protein>
    <submittedName>
        <fullName evidence="1">Uncharacterized protein</fullName>
    </submittedName>
</protein>
<dbReference type="Proteomes" id="UP000046067">
    <property type="component" value="Unassembled WGS sequence"/>
</dbReference>
<proteinExistence type="predicted"/>
<evidence type="ECO:0000313" key="2">
    <source>
        <dbReference type="Proteomes" id="UP000046067"/>
    </source>
</evidence>
<evidence type="ECO:0000313" key="1">
    <source>
        <dbReference type="EMBL" id="CSC69696.1"/>
    </source>
</evidence>
<sequence length="201" mass="23437">MTQHIVLRDGLLALGDIFIGGNGFTIHFRIVHRRFRIVRTPDGRHLIRDLTLRPLTRVGEITHRNAEIIVLFDLAVQTHTVTTRDIGKYGDHVFLIGRFKLNHAVLQCGNFLGVEWRLAFSQHINITAITIQRIQSTRDKVLTIRRREQHTARRLHFKQTIDIRGFDLFHLQSEFGKALLKLGFIQLCWCSVRLYVECHTQ</sequence>